<proteinExistence type="predicted"/>
<gene>
    <name evidence="3" type="ORF">GNZ18_00360</name>
</gene>
<name>A0A7K1KSC0_9ACTN</name>
<dbReference type="GO" id="GO:0006313">
    <property type="term" value="P:DNA transposition"/>
    <property type="evidence" value="ECO:0007669"/>
    <property type="project" value="InterPro"/>
</dbReference>
<feature type="compositionally biased region" description="Low complexity" evidence="1">
    <location>
        <begin position="177"/>
        <end position="186"/>
    </location>
</feature>
<evidence type="ECO:0000313" key="4">
    <source>
        <dbReference type="Proteomes" id="UP000432015"/>
    </source>
</evidence>
<feature type="compositionally biased region" description="Basic residues" evidence="1">
    <location>
        <begin position="101"/>
        <end position="115"/>
    </location>
</feature>
<feature type="region of interest" description="Disordered" evidence="1">
    <location>
        <begin position="27"/>
        <end position="131"/>
    </location>
</feature>
<feature type="region of interest" description="Disordered" evidence="1">
    <location>
        <begin position="174"/>
        <end position="198"/>
    </location>
</feature>
<dbReference type="GO" id="GO:0003677">
    <property type="term" value="F:DNA binding"/>
    <property type="evidence" value="ECO:0007669"/>
    <property type="project" value="InterPro"/>
</dbReference>
<feature type="compositionally biased region" description="Low complexity" evidence="1">
    <location>
        <begin position="74"/>
        <end position="85"/>
    </location>
</feature>
<evidence type="ECO:0000313" key="3">
    <source>
        <dbReference type="EMBL" id="MUN35059.1"/>
    </source>
</evidence>
<evidence type="ECO:0000259" key="2">
    <source>
        <dbReference type="Pfam" id="PF01609"/>
    </source>
</evidence>
<protein>
    <submittedName>
        <fullName evidence="3">Transposase</fullName>
    </submittedName>
</protein>
<dbReference type="InterPro" id="IPR002559">
    <property type="entry name" value="Transposase_11"/>
</dbReference>
<keyword evidence="4" id="KW-1185">Reference proteome</keyword>
<sequence>MMPMTVNAVSPMNTAGWFRALVMPSREATRLTPSSLSPRACRSGVRRTMTSPVPTVQKTPAARTPFSRPRRRSASAGNAASADRSPGVRVGGAHRLDRERRFHHRARSSARRRGPRKEEPGGTNRASGQALGGLTTKVHLAVDGRGLPLSIVVTAGNVNDWTAFAVLRHGSGRPRCRPGGDPPVVAGAGGRRDHLRTP</sequence>
<feature type="compositionally biased region" description="Polar residues" evidence="1">
    <location>
        <begin position="48"/>
        <end position="58"/>
    </location>
</feature>
<dbReference type="GO" id="GO:0004803">
    <property type="term" value="F:transposase activity"/>
    <property type="evidence" value="ECO:0007669"/>
    <property type="project" value="InterPro"/>
</dbReference>
<dbReference type="Proteomes" id="UP000432015">
    <property type="component" value="Unassembled WGS sequence"/>
</dbReference>
<comment type="caution">
    <text evidence="3">The sequence shown here is derived from an EMBL/GenBank/DDBJ whole genome shotgun (WGS) entry which is preliminary data.</text>
</comment>
<reference evidence="3 4" key="1">
    <citation type="submission" date="2019-11" db="EMBL/GenBank/DDBJ databases">
        <authorList>
            <person name="Cao P."/>
        </authorList>
    </citation>
    <scope>NUCLEOTIDE SEQUENCE [LARGE SCALE GENOMIC DNA]</scope>
    <source>
        <strain evidence="3 4">NEAU-AAG5</strain>
    </source>
</reference>
<evidence type="ECO:0000256" key="1">
    <source>
        <dbReference type="SAM" id="MobiDB-lite"/>
    </source>
</evidence>
<dbReference type="Pfam" id="PF01609">
    <property type="entry name" value="DDE_Tnp_1"/>
    <property type="match status" value="1"/>
</dbReference>
<organism evidence="3 4">
    <name type="scientific">Actinomadura litoris</name>
    <dbReference type="NCBI Taxonomy" id="2678616"/>
    <lineage>
        <taxon>Bacteria</taxon>
        <taxon>Bacillati</taxon>
        <taxon>Actinomycetota</taxon>
        <taxon>Actinomycetes</taxon>
        <taxon>Streptosporangiales</taxon>
        <taxon>Thermomonosporaceae</taxon>
        <taxon>Actinomadura</taxon>
    </lineage>
</organism>
<feature type="domain" description="Transposase IS4-like" evidence="2">
    <location>
        <begin position="127"/>
        <end position="170"/>
    </location>
</feature>
<dbReference type="EMBL" id="WOFH01000001">
    <property type="protein sequence ID" value="MUN35059.1"/>
    <property type="molecule type" value="Genomic_DNA"/>
</dbReference>
<dbReference type="AlphaFoldDB" id="A0A7K1KSC0"/>
<accession>A0A7K1KSC0</accession>